<dbReference type="GO" id="GO:0004519">
    <property type="term" value="F:endonuclease activity"/>
    <property type="evidence" value="ECO:0007669"/>
    <property type="project" value="UniProtKB-KW"/>
</dbReference>
<proteinExistence type="predicted"/>
<keyword evidence="2" id="KW-0540">Nuclease</keyword>
<sequence>MNAPNHHGFGAFFVRSQAHRLAGSFFLPNWHRACCYPGRKFFSGNSLMKKLLLILAIMTGFASAHGANDAAHAAPGAAGFPDVLQGDQLRFGNMIVELFGIRAPRPGMICRAGSVEFQCGAAAAQALDRIIENYAVACHQVSDSQLFPMLTECRMGQTDINRLLLRAGWAIVDMNSCDGNPNCLTYLADQAHAKENRKGMWMGDLPHELVALAAKPKLIETDLRDDKAAPANNTGAPFSINLAAEMEQATKPDTTLLSFLMR</sequence>
<evidence type="ECO:0000313" key="3">
    <source>
        <dbReference type="Proteomes" id="UP000219068"/>
    </source>
</evidence>
<keyword evidence="2" id="KW-0378">Hydrolase</keyword>
<keyword evidence="2" id="KW-0255">Endonuclease</keyword>
<evidence type="ECO:0000259" key="1">
    <source>
        <dbReference type="Pfam" id="PF00565"/>
    </source>
</evidence>
<reference evidence="2 3" key="1">
    <citation type="submission" date="2017-08" db="EMBL/GenBank/DDBJ databases">
        <authorList>
            <person name="de Groot N.N."/>
        </authorList>
    </citation>
    <scope>NUCLEOTIDE SEQUENCE [LARGE SCALE GENOMIC DNA]</scope>
    <source>
        <strain evidence="2 3">USBA 78</strain>
    </source>
</reference>
<protein>
    <submittedName>
        <fullName evidence="2">Endonuclease YncB, thermonuclease family</fullName>
    </submittedName>
</protein>
<dbReference type="Proteomes" id="UP000219068">
    <property type="component" value="Unassembled WGS sequence"/>
</dbReference>
<organism evidence="2 3">
    <name type="scientific">Thalassospira xiamenensis</name>
    <dbReference type="NCBI Taxonomy" id="220697"/>
    <lineage>
        <taxon>Bacteria</taxon>
        <taxon>Pseudomonadati</taxon>
        <taxon>Pseudomonadota</taxon>
        <taxon>Alphaproteobacteria</taxon>
        <taxon>Rhodospirillales</taxon>
        <taxon>Thalassospiraceae</taxon>
        <taxon>Thalassospira</taxon>
    </lineage>
</organism>
<feature type="domain" description="TNase-like" evidence="1">
    <location>
        <begin position="96"/>
        <end position="201"/>
    </location>
</feature>
<dbReference type="InterPro" id="IPR035437">
    <property type="entry name" value="SNase_OB-fold_sf"/>
</dbReference>
<dbReference type="Gene3D" id="2.40.50.90">
    <property type="match status" value="1"/>
</dbReference>
<dbReference type="InterPro" id="IPR016071">
    <property type="entry name" value="Staphylococal_nuclease_OB-fold"/>
</dbReference>
<accession>A0A285TYT6</accession>
<dbReference type="AlphaFoldDB" id="A0A285TYT6"/>
<gene>
    <name evidence="2" type="ORF">SAMN05428964_10631</name>
</gene>
<name>A0A285TYT6_9PROT</name>
<dbReference type="SUPFAM" id="SSF50199">
    <property type="entry name" value="Staphylococcal nuclease"/>
    <property type="match status" value="1"/>
</dbReference>
<dbReference type="EMBL" id="OBMM01000006">
    <property type="protein sequence ID" value="SOC27956.1"/>
    <property type="molecule type" value="Genomic_DNA"/>
</dbReference>
<evidence type="ECO:0000313" key="2">
    <source>
        <dbReference type="EMBL" id="SOC27956.1"/>
    </source>
</evidence>
<dbReference type="Pfam" id="PF00565">
    <property type="entry name" value="SNase"/>
    <property type="match status" value="1"/>
</dbReference>